<dbReference type="Pfam" id="PF12686">
    <property type="entry name" value="DUF3800"/>
    <property type="match status" value="1"/>
</dbReference>
<dbReference type="RefSeq" id="WP_203797108.1">
    <property type="nucleotide sequence ID" value="NZ_BAAAQE010000027.1"/>
</dbReference>
<evidence type="ECO:0000313" key="2">
    <source>
        <dbReference type="Proteomes" id="UP000612282"/>
    </source>
</evidence>
<comment type="caution">
    <text evidence="1">The sequence shown here is derived from an EMBL/GenBank/DDBJ whole genome shotgun (WGS) entry which is preliminary data.</text>
</comment>
<sequence>MIQTPGLYAYVDETGDRGVSTKSSRFFSMAGVVVAAEKEPDMRSVVADLRTTFQIPTNKPLHWKDNVKVYPKRQLVSQLLGALDDLQVNYVIFEKAAIPTTSVLCVDQAAFYNYVAGMMMERLLLTACYWPGGARAIKATFGHVRGFNHDDTTAYLVRKRNTDPSWIPWRLLHGSVKFEDTSRYDGLQVADQYAGMLHSAICPDQYGNYEEHHLLRNRSCRNATRMWMAITVMG</sequence>
<reference evidence="1 2" key="1">
    <citation type="submission" date="2021-01" db="EMBL/GenBank/DDBJ databases">
        <title>Whole genome shotgun sequence of Actinoplanes couchii NBRC 106145.</title>
        <authorList>
            <person name="Komaki H."/>
            <person name="Tamura T."/>
        </authorList>
    </citation>
    <scope>NUCLEOTIDE SEQUENCE [LARGE SCALE GENOMIC DNA]</scope>
    <source>
        <strain evidence="1 2">NBRC 106145</strain>
    </source>
</reference>
<dbReference type="EMBL" id="BOMG01000054">
    <property type="protein sequence ID" value="GID55830.1"/>
    <property type="molecule type" value="Genomic_DNA"/>
</dbReference>
<dbReference type="InterPro" id="IPR024524">
    <property type="entry name" value="DUF3800"/>
</dbReference>
<organism evidence="1 2">
    <name type="scientific">Actinoplanes couchii</name>
    <dbReference type="NCBI Taxonomy" id="403638"/>
    <lineage>
        <taxon>Bacteria</taxon>
        <taxon>Bacillati</taxon>
        <taxon>Actinomycetota</taxon>
        <taxon>Actinomycetes</taxon>
        <taxon>Micromonosporales</taxon>
        <taxon>Micromonosporaceae</taxon>
        <taxon>Actinoplanes</taxon>
    </lineage>
</organism>
<name>A0ABQ3XBN1_9ACTN</name>
<gene>
    <name evidence="1" type="ORF">Aco03nite_042340</name>
</gene>
<evidence type="ECO:0008006" key="3">
    <source>
        <dbReference type="Google" id="ProtNLM"/>
    </source>
</evidence>
<keyword evidence="2" id="KW-1185">Reference proteome</keyword>
<proteinExistence type="predicted"/>
<protein>
    <recommendedName>
        <fullName evidence="3">DUF3800 domain-containing protein</fullName>
    </recommendedName>
</protein>
<evidence type="ECO:0000313" key="1">
    <source>
        <dbReference type="EMBL" id="GID55830.1"/>
    </source>
</evidence>
<dbReference type="Proteomes" id="UP000612282">
    <property type="component" value="Unassembled WGS sequence"/>
</dbReference>
<accession>A0ABQ3XBN1</accession>